<evidence type="ECO:0000259" key="2">
    <source>
        <dbReference type="Pfam" id="PF01370"/>
    </source>
</evidence>
<accession>A0ABP3IFN9</accession>
<dbReference type="RefSeq" id="WP_343863034.1">
    <property type="nucleotide sequence ID" value="NZ_BAAACX010000015.1"/>
</dbReference>
<comment type="similarity">
    <text evidence="1">Belongs to the NAD(P)-dependent epimerase/dehydratase family.</text>
</comment>
<evidence type="ECO:0000256" key="1">
    <source>
        <dbReference type="ARBA" id="ARBA00007637"/>
    </source>
</evidence>
<reference evidence="4" key="1">
    <citation type="journal article" date="2019" name="Int. J. Syst. Evol. Microbiol.">
        <title>The Global Catalogue of Microorganisms (GCM) 10K type strain sequencing project: providing services to taxonomists for standard genome sequencing and annotation.</title>
        <authorList>
            <consortium name="The Broad Institute Genomics Platform"/>
            <consortium name="The Broad Institute Genome Sequencing Center for Infectious Disease"/>
            <person name="Wu L."/>
            <person name="Ma J."/>
        </authorList>
    </citation>
    <scope>NUCLEOTIDE SEQUENCE [LARGE SCALE GENOMIC DNA]</scope>
    <source>
        <strain evidence="4">JCM 12774</strain>
    </source>
</reference>
<dbReference type="SUPFAM" id="SSF51735">
    <property type="entry name" value="NAD(P)-binding Rossmann-fold domains"/>
    <property type="match status" value="1"/>
</dbReference>
<dbReference type="InterPro" id="IPR001509">
    <property type="entry name" value="Epimerase_deHydtase"/>
</dbReference>
<dbReference type="Proteomes" id="UP001500340">
    <property type="component" value="Unassembled WGS sequence"/>
</dbReference>
<dbReference type="EMBL" id="BAAACX010000015">
    <property type="protein sequence ID" value="GAA0400337.1"/>
    <property type="molecule type" value="Genomic_DNA"/>
</dbReference>
<evidence type="ECO:0000313" key="3">
    <source>
        <dbReference type="EMBL" id="GAA0400337.1"/>
    </source>
</evidence>
<feature type="domain" description="NAD-dependent epimerase/dehydratase" evidence="2">
    <location>
        <begin position="4"/>
        <end position="214"/>
    </location>
</feature>
<dbReference type="Pfam" id="PF01370">
    <property type="entry name" value="Epimerase"/>
    <property type="match status" value="1"/>
</dbReference>
<dbReference type="PANTHER" id="PTHR43000">
    <property type="entry name" value="DTDP-D-GLUCOSE 4,6-DEHYDRATASE-RELATED"/>
    <property type="match status" value="1"/>
</dbReference>
<dbReference type="InterPro" id="IPR036291">
    <property type="entry name" value="NAD(P)-bd_dom_sf"/>
</dbReference>
<dbReference type="CDD" id="cd05265">
    <property type="entry name" value="SDR_a1"/>
    <property type="match status" value="1"/>
</dbReference>
<gene>
    <name evidence="3" type="ORF">GCM10008933_33620</name>
</gene>
<organism evidence="3 4">
    <name type="scientific">Paenibacillus motobuensis</name>
    <dbReference type="NCBI Taxonomy" id="295324"/>
    <lineage>
        <taxon>Bacteria</taxon>
        <taxon>Bacillati</taxon>
        <taxon>Bacillota</taxon>
        <taxon>Bacilli</taxon>
        <taxon>Bacillales</taxon>
        <taxon>Paenibacillaceae</taxon>
        <taxon>Paenibacillus</taxon>
    </lineage>
</organism>
<evidence type="ECO:0000313" key="4">
    <source>
        <dbReference type="Proteomes" id="UP001500340"/>
    </source>
</evidence>
<proteinExistence type="inferred from homology"/>
<sequence>MKALFIGGTGTISSEITRQLLDKDWELYLLNRGTRNDSMPAGAKIIQADINDEAKIAELIQDMQFDVVAQFIAFHPEHVERDYRLFKDKTKQYMFISSASAYQTPLSDYRITEGTPLSNPYWEYSRNKIACEEYLMKQYRDHGFPITIVRPSHTYDERSIPLGVHGSKGSWQVAKRMLENKPVIIHGDGTSLWTMTHNSDFAKGFIGLMGNIHAIGEAVHITSDETVTWNQIYEIIADALGVKLHAVHVSSEFLDASSDEDFRGGLLGDKANSVVFDNSKLKRLVPEFVATTRLDQGIKRTVEHILAHPEYQVEDPEFDAWCDSVIHALESAVKMINGR</sequence>
<dbReference type="Gene3D" id="3.40.50.720">
    <property type="entry name" value="NAD(P)-binding Rossmann-like Domain"/>
    <property type="match status" value="1"/>
</dbReference>
<comment type="caution">
    <text evidence="3">The sequence shown here is derived from an EMBL/GenBank/DDBJ whole genome shotgun (WGS) entry which is preliminary data.</text>
</comment>
<protein>
    <submittedName>
        <fullName evidence="3">SDR family oxidoreductase</fullName>
    </submittedName>
</protein>
<name>A0ABP3IFN9_9BACL</name>
<keyword evidence="4" id="KW-1185">Reference proteome</keyword>